<gene>
    <name evidence="3" type="ORF">A2637_00730</name>
</gene>
<evidence type="ECO:0000259" key="2">
    <source>
        <dbReference type="PROSITE" id="PS51352"/>
    </source>
</evidence>
<reference evidence="3 4" key="1">
    <citation type="journal article" date="2016" name="Nat. Commun.">
        <title>Thousands of microbial genomes shed light on interconnected biogeochemical processes in an aquifer system.</title>
        <authorList>
            <person name="Anantharaman K."/>
            <person name="Brown C.T."/>
            <person name="Hug L.A."/>
            <person name="Sharon I."/>
            <person name="Castelle C.J."/>
            <person name="Probst A.J."/>
            <person name="Thomas B.C."/>
            <person name="Singh A."/>
            <person name="Wilkins M.J."/>
            <person name="Karaoz U."/>
            <person name="Brodie E.L."/>
            <person name="Williams K.H."/>
            <person name="Hubbard S.S."/>
            <person name="Banfield J.F."/>
        </authorList>
    </citation>
    <scope>NUCLEOTIDE SEQUENCE [LARGE SCALE GENOMIC DNA]</scope>
</reference>
<evidence type="ECO:0000313" key="4">
    <source>
        <dbReference type="Proteomes" id="UP000179360"/>
    </source>
</evidence>
<keyword evidence="1" id="KW-0732">Signal</keyword>
<protein>
    <recommendedName>
        <fullName evidence="2">Thioredoxin domain-containing protein</fullName>
    </recommendedName>
</protein>
<feature type="signal peptide" evidence="1">
    <location>
        <begin position="1"/>
        <end position="22"/>
    </location>
</feature>
<feature type="chain" id="PRO_5009225588" description="Thioredoxin domain-containing protein" evidence="1">
    <location>
        <begin position="23"/>
        <end position="160"/>
    </location>
</feature>
<feature type="domain" description="Thioredoxin" evidence="2">
    <location>
        <begin position="20"/>
        <end position="159"/>
    </location>
</feature>
<proteinExistence type="predicted"/>
<dbReference type="Gene3D" id="3.40.30.10">
    <property type="entry name" value="Glutaredoxin"/>
    <property type="match status" value="1"/>
</dbReference>
<dbReference type="InterPro" id="IPR013740">
    <property type="entry name" value="Redoxin"/>
</dbReference>
<name>A0A1F6TNL9_9PROT</name>
<dbReference type="InterPro" id="IPR013766">
    <property type="entry name" value="Thioredoxin_domain"/>
</dbReference>
<dbReference type="PANTHER" id="PTHR42852">
    <property type="entry name" value="THIOL:DISULFIDE INTERCHANGE PROTEIN DSBE"/>
    <property type="match status" value="1"/>
</dbReference>
<evidence type="ECO:0000313" key="3">
    <source>
        <dbReference type="EMBL" id="OGI46721.1"/>
    </source>
</evidence>
<dbReference type="AlphaFoldDB" id="A0A1F6TNL9"/>
<dbReference type="EMBL" id="MFSY01000039">
    <property type="protein sequence ID" value="OGI46721.1"/>
    <property type="molecule type" value="Genomic_DNA"/>
</dbReference>
<dbReference type="InterPro" id="IPR050553">
    <property type="entry name" value="Thioredoxin_ResA/DsbE_sf"/>
</dbReference>
<dbReference type="InterPro" id="IPR036249">
    <property type="entry name" value="Thioredoxin-like_sf"/>
</dbReference>
<dbReference type="STRING" id="1817764.A2637_00730"/>
<dbReference type="SUPFAM" id="SSF52833">
    <property type="entry name" value="Thioredoxin-like"/>
    <property type="match status" value="1"/>
</dbReference>
<dbReference type="CDD" id="cd02966">
    <property type="entry name" value="TlpA_like_family"/>
    <property type="match status" value="1"/>
</dbReference>
<sequence>MVIPRLLVTTALALGFAGVAPAADPAPDFSLPTATGVIKLQSLRGKTVYLDFWASWCGPCRKSFPWMNEMRRRYADRGLVIVTVNVDKDRKLADRFLEEYPADFTVAYDPEGKVASTYKVKGMPSSYLIDRAGYIRYRHIGFREAAKAEIESQIESLLAP</sequence>
<dbReference type="PANTHER" id="PTHR42852:SF18">
    <property type="entry name" value="CHROMOSOME UNDETERMINED SCAFFOLD_47, WHOLE GENOME SHOTGUN SEQUENCE"/>
    <property type="match status" value="1"/>
</dbReference>
<dbReference type="PROSITE" id="PS51352">
    <property type="entry name" value="THIOREDOXIN_2"/>
    <property type="match status" value="1"/>
</dbReference>
<organism evidence="3 4">
    <name type="scientific">Candidatus Muproteobacteria bacterium RIFCSPHIGHO2_01_FULL_65_16</name>
    <dbReference type="NCBI Taxonomy" id="1817764"/>
    <lineage>
        <taxon>Bacteria</taxon>
        <taxon>Pseudomonadati</taxon>
        <taxon>Pseudomonadota</taxon>
        <taxon>Candidatus Muproteobacteria</taxon>
    </lineage>
</organism>
<comment type="caution">
    <text evidence="3">The sequence shown here is derived from an EMBL/GenBank/DDBJ whole genome shotgun (WGS) entry which is preliminary data.</text>
</comment>
<dbReference type="Proteomes" id="UP000179360">
    <property type="component" value="Unassembled WGS sequence"/>
</dbReference>
<dbReference type="GO" id="GO:0016491">
    <property type="term" value="F:oxidoreductase activity"/>
    <property type="evidence" value="ECO:0007669"/>
    <property type="project" value="InterPro"/>
</dbReference>
<accession>A0A1F6TNL9</accession>
<evidence type="ECO:0000256" key="1">
    <source>
        <dbReference type="SAM" id="SignalP"/>
    </source>
</evidence>
<dbReference type="Pfam" id="PF08534">
    <property type="entry name" value="Redoxin"/>
    <property type="match status" value="1"/>
</dbReference>